<evidence type="ECO:0000256" key="3">
    <source>
        <dbReference type="ARBA" id="ARBA00022475"/>
    </source>
</evidence>
<organism evidence="20 21">
    <name type="scientific">Candidatus Magasanikbacteria bacterium CG10_big_fil_rev_8_21_14_0_10_42_10</name>
    <dbReference type="NCBI Taxonomy" id="1974649"/>
    <lineage>
        <taxon>Bacteria</taxon>
        <taxon>Candidatus Magasanikiibacteriota</taxon>
    </lineage>
</organism>
<feature type="binding site" evidence="16">
    <location>
        <position position="65"/>
    </location>
    <ligand>
        <name>substrate</name>
    </ligand>
</feature>
<sequence length="122" mass="13993">MYIKQFFSSTRYAVQGICYVFRNEQNFRIQLVVAVVVAGFAWYFPLSDAERILVLLLIMLIFILELVNSAIERFTDILKPRMHQHVRVVKDIMAGTVLIASVGAMILGLMIFAPHIIELFSK</sequence>
<evidence type="ECO:0000256" key="1">
    <source>
        <dbReference type="ARBA" id="ARBA00004651"/>
    </source>
</evidence>
<dbReference type="GO" id="GO:0016301">
    <property type="term" value="F:kinase activity"/>
    <property type="evidence" value="ECO:0007669"/>
    <property type="project" value="UniProtKB-KW"/>
</dbReference>
<gene>
    <name evidence="20" type="ORF">COU32_00080</name>
</gene>
<evidence type="ECO:0000256" key="7">
    <source>
        <dbReference type="ARBA" id="ARBA00022741"/>
    </source>
</evidence>
<accession>A0A2H0TZ51</accession>
<dbReference type="CDD" id="cd14263">
    <property type="entry name" value="DAGK_IM_like"/>
    <property type="match status" value="1"/>
</dbReference>
<keyword evidence="8" id="KW-0418">Kinase</keyword>
<evidence type="ECO:0000256" key="18">
    <source>
        <dbReference type="PIRSR" id="PIRSR600829-4"/>
    </source>
</evidence>
<evidence type="ECO:0000256" key="12">
    <source>
        <dbReference type="ARBA" id="ARBA00023136"/>
    </source>
</evidence>
<keyword evidence="10 19" id="KW-1133">Transmembrane helix</keyword>
<feature type="binding site" evidence="18">
    <location>
        <position position="72"/>
    </location>
    <ligand>
        <name>a divalent metal cation</name>
        <dbReference type="ChEBI" id="CHEBI:60240"/>
    </ligand>
</feature>
<evidence type="ECO:0000256" key="6">
    <source>
        <dbReference type="ARBA" id="ARBA00022692"/>
    </source>
</evidence>
<proteinExistence type="inferred from homology"/>
<keyword evidence="9 17" id="KW-0067">ATP-binding</keyword>
<evidence type="ECO:0000256" key="19">
    <source>
        <dbReference type="SAM" id="Phobius"/>
    </source>
</evidence>
<evidence type="ECO:0000256" key="11">
    <source>
        <dbReference type="ARBA" id="ARBA00023098"/>
    </source>
</evidence>
<dbReference type="PANTHER" id="PTHR34299">
    <property type="entry name" value="DIACYLGLYCEROL KINASE"/>
    <property type="match status" value="1"/>
</dbReference>
<evidence type="ECO:0000256" key="5">
    <source>
        <dbReference type="ARBA" id="ARBA00022679"/>
    </source>
</evidence>
<feature type="active site" description="Proton acceptor" evidence="15">
    <location>
        <position position="65"/>
    </location>
</feature>
<keyword evidence="18" id="KW-0460">Magnesium</keyword>
<keyword evidence="7 17" id="KW-0547">Nucleotide-binding</keyword>
<dbReference type="GO" id="GO:0005524">
    <property type="term" value="F:ATP binding"/>
    <property type="evidence" value="ECO:0007669"/>
    <property type="project" value="UniProtKB-KW"/>
</dbReference>
<evidence type="ECO:0000313" key="20">
    <source>
        <dbReference type="EMBL" id="PIR76796.1"/>
    </source>
</evidence>
<feature type="transmembrane region" description="Helical" evidence="19">
    <location>
        <begin position="52"/>
        <end position="71"/>
    </location>
</feature>
<keyword evidence="13" id="KW-0594">Phospholipid biosynthesis</keyword>
<keyword evidence="14" id="KW-1208">Phospholipid metabolism</keyword>
<comment type="caution">
    <text evidence="20">The sequence shown here is derived from an EMBL/GenBank/DDBJ whole genome shotgun (WGS) entry which is preliminary data.</text>
</comment>
<comment type="cofactor">
    <cofactor evidence="18">
        <name>Mg(2+)</name>
        <dbReference type="ChEBI" id="CHEBI:18420"/>
    </cofactor>
    <text evidence="18">Mn(2+), Zn(2+), Cd(2+) and Co(2+) support activity to lesser extents.</text>
</comment>
<keyword evidence="18" id="KW-0479">Metal-binding</keyword>
<comment type="subcellular location">
    <subcellularLocation>
        <location evidence="1">Cell membrane</location>
        <topology evidence="1">Multi-pass membrane protein</topology>
    </subcellularLocation>
</comment>
<evidence type="ECO:0000256" key="2">
    <source>
        <dbReference type="ARBA" id="ARBA00005967"/>
    </source>
</evidence>
<comment type="similarity">
    <text evidence="2">Belongs to the bacterial diacylglycerol kinase family.</text>
</comment>
<feature type="transmembrane region" description="Helical" evidence="19">
    <location>
        <begin position="29"/>
        <end position="46"/>
    </location>
</feature>
<protein>
    <recommendedName>
        <fullName evidence="22">Diacylglycerol kinase</fullName>
    </recommendedName>
</protein>
<dbReference type="GO" id="GO:0008654">
    <property type="term" value="P:phospholipid biosynthetic process"/>
    <property type="evidence" value="ECO:0007669"/>
    <property type="project" value="UniProtKB-KW"/>
</dbReference>
<dbReference type="Proteomes" id="UP000231530">
    <property type="component" value="Unassembled WGS sequence"/>
</dbReference>
<evidence type="ECO:0000256" key="10">
    <source>
        <dbReference type="ARBA" id="ARBA00022989"/>
    </source>
</evidence>
<evidence type="ECO:0000313" key="21">
    <source>
        <dbReference type="Proteomes" id="UP000231530"/>
    </source>
</evidence>
<dbReference type="Gene3D" id="1.10.287.3610">
    <property type="match status" value="1"/>
</dbReference>
<dbReference type="AlphaFoldDB" id="A0A2H0TZ51"/>
<evidence type="ECO:0008006" key="22">
    <source>
        <dbReference type="Google" id="ProtNLM"/>
    </source>
</evidence>
<dbReference type="InterPro" id="IPR000829">
    <property type="entry name" value="DAGK"/>
</dbReference>
<feature type="binding site" evidence="17">
    <location>
        <position position="24"/>
    </location>
    <ligand>
        <name>ATP</name>
        <dbReference type="ChEBI" id="CHEBI:30616"/>
    </ligand>
</feature>
<dbReference type="GO" id="GO:0046872">
    <property type="term" value="F:metal ion binding"/>
    <property type="evidence" value="ECO:0007669"/>
    <property type="project" value="UniProtKB-KW"/>
</dbReference>
<evidence type="ECO:0000256" key="4">
    <source>
        <dbReference type="ARBA" id="ARBA00022516"/>
    </source>
</evidence>
<keyword evidence="12 19" id="KW-0472">Membrane</keyword>
<keyword evidence="4" id="KW-0444">Lipid biosynthesis</keyword>
<dbReference type="Pfam" id="PF01219">
    <property type="entry name" value="DAGK_prokar"/>
    <property type="match status" value="1"/>
</dbReference>
<dbReference type="EMBL" id="PFBY01000002">
    <property type="protein sequence ID" value="PIR76796.1"/>
    <property type="molecule type" value="Genomic_DNA"/>
</dbReference>
<dbReference type="InterPro" id="IPR036945">
    <property type="entry name" value="DAGK_sf"/>
</dbReference>
<evidence type="ECO:0000256" key="14">
    <source>
        <dbReference type="ARBA" id="ARBA00023264"/>
    </source>
</evidence>
<name>A0A2H0TZ51_9BACT</name>
<keyword evidence="5" id="KW-0808">Transferase</keyword>
<dbReference type="PANTHER" id="PTHR34299:SF1">
    <property type="entry name" value="DIACYLGLYCEROL KINASE"/>
    <property type="match status" value="1"/>
</dbReference>
<feature type="transmembrane region" description="Helical" evidence="19">
    <location>
        <begin position="92"/>
        <end position="117"/>
    </location>
</feature>
<keyword evidence="11" id="KW-0443">Lipid metabolism</keyword>
<reference evidence="21" key="1">
    <citation type="submission" date="2017-09" db="EMBL/GenBank/DDBJ databases">
        <title>Depth-based differentiation of microbial function through sediment-hosted aquifers and enrichment of novel symbionts in the deep terrestrial subsurface.</title>
        <authorList>
            <person name="Probst A.J."/>
            <person name="Ladd B."/>
            <person name="Jarett J.K."/>
            <person name="Geller-Mcgrath D.E."/>
            <person name="Sieber C.M.K."/>
            <person name="Emerson J.B."/>
            <person name="Anantharaman K."/>
            <person name="Thomas B.C."/>
            <person name="Malmstrom R."/>
            <person name="Stieglmeier M."/>
            <person name="Klingl A."/>
            <person name="Woyke T."/>
            <person name="Ryan C.M."/>
            <person name="Banfield J.F."/>
        </authorList>
    </citation>
    <scope>NUCLEOTIDE SEQUENCE [LARGE SCALE GENOMIC DNA]</scope>
</reference>
<feature type="binding site" evidence="17">
    <location>
        <position position="12"/>
    </location>
    <ligand>
        <name>ATP</name>
        <dbReference type="ChEBI" id="CHEBI:30616"/>
    </ligand>
</feature>
<evidence type="ECO:0000256" key="15">
    <source>
        <dbReference type="PIRSR" id="PIRSR600829-1"/>
    </source>
</evidence>
<feature type="binding site" evidence="17">
    <location>
        <begin position="90"/>
        <end position="91"/>
    </location>
    <ligand>
        <name>ATP</name>
        <dbReference type="ChEBI" id="CHEBI:30616"/>
    </ligand>
</feature>
<keyword evidence="3" id="KW-1003">Cell membrane</keyword>
<feature type="binding site" evidence="16">
    <location>
        <position position="51"/>
    </location>
    <ligand>
        <name>substrate</name>
    </ligand>
</feature>
<dbReference type="GO" id="GO:0005886">
    <property type="term" value="C:plasma membrane"/>
    <property type="evidence" value="ECO:0007669"/>
    <property type="project" value="UniProtKB-SubCell"/>
</dbReference>
<evidence type="ECO:0000256" key="13">
    <source>
        <dbReference type="ARBA" id="ARBA00023209"/>
    </source>
</evidence>
<evidence type="ECO:0000256" key="8">
    <source>
        <dbReference type="ARBA" id="ARBA00022777"/>
    </source>
</evidence>
<evidence type="ECO:0000256" key="9">
    <source>
        <dbReference type="ARBA" id="ARBA00022840"/>
    </source>
</evidence>
<feature type="binding site" evidence="18">
    <location>
        <position position="24"/>
    </location>
    <ligand>
        <name>a divalent metal cation</name>
        <dbReference type="ChEBI" id="CHEBI:60240"/>
    </ligand>
</feature>
<evidence type="ECO:0000256" key="16">
    <source>
        <dbReference type="PIRSR" id="PIRSR600829-2"/>
    </source>
</evidence>
<evidence type="ECO:0000256" key="17">
    <source>
        <dbReference type="PIRSR" id="PIRSR600829-3"/>
    </source>
</evidence>
<feature type="binding site" evidence="17">
    <location>
        <position position="72"/>
    </location>
    <ligand>
        <name>ATP</name>
        <dbReference type="ChEBI" id="CHEBI:30616"/>
    </ligand>
</feature>
<keyword evidence="6 19" id="KW-0812">Transmembrane</keyword>